<evidence type="ECO:0000259" key="1">
    <source>
        <dbReference type="Pfam" id="PF01814"/>
    </source>
</evidence>
<dbReference type="EMBL" id="VOBQ01000019">
    <property type="protein sequence ID" value="TWO68425.1"/>
    <property type="molecule type" value="Genomic_DNA"/>
</dbReference>
<dbReference type="PANTHER" id="PTHR35585">
    <property type="entry name" value="HHE DOMAIN PROTEIN (AFU_ORTHOLOGUE AFUA_4G00730)"/>
    <property type="match status" value="1"/>
</dbReference>
<dbReference type="OrthoDB" id="5512987at2"/>
<proteinExistence type="predicted"/>
<name>A0A562ZJC8_9BURK</name>
<comment type="caution">
    <text evidence="2">The sequence shown here is derived from an EMBL/GenBank/DDBJ whole genome shotgun (WGS) entry which is preliminary data.</text>
</comment>
<sequence>MRNAAAGSAERTAMKRKKAPDAIDLLDADHLLAHELFERYRELVRTKAAAPQRRALAEEICMELTIHAKLEEELFYPAVRDALRDDDLVDESEEQHGSAREFIAQILTGSPDDELYDAKVAVLAGYVERHVREEREQVFNRLLASGLDLHALATSITARREELRTVAEALREETLSNAAT</sequence>
<dbReference type="Gene3D" id="1.20.120.520">
    <property type="entry name" value="nmb1532 protein domain like"/>
    <property type="match status" value="1"/>
</dbReference>
<dbReference type="InterPro" id="IPR012312">
    <property type="entry name" value="Hemerythrin-like"/>
</dbReference>
<gene>
    <name evidence="2" type="ORF">FN976_22600</name>
</gene>
<dbReference type="PANTHER" id="PTHR35585:SF1">
    <property type="entry name" value="HHE DOMAIN PROTEIN (AFU_ORTHOLOGUE AFUA_4G00730)"/>
    <property type="match status" value="1"/>
</dbReference>
<protein>
    <submittedName>
        <fullName evidence="2">Hemerythrin domain-containing protein</fullName>
    </submittedName>
</protein>
<reference evidence="2 3" key="1">
    <citation type="submission" date="2019-07" db="EMBL/GenBank/DDBJ databases">
        <title>Caenimonas sedimenti sp. nov., isolated from activated sludge.</title>
        <authorList>
            <person name="Xu J."/>
        </authorList>
    </citation>
    <scope>NUCLEOTIDE SEQUENCE [LARGE SCALE GENOMIC DNA]</scope>
    <source>
        <strain evidence="2 3">HX-9-20</strain>
    </source>
</reference>
<dbReference type="AlphaFoldDB" id="A0A562ZJC8"/>
<feature type="domain" description="Hemerythrin-like" evidence="1">
    <location>
        <begin position="22"/>
        <end position="141"/>
    </location>
</feature>
<dbReference type="Pfam" id="PF01814">
    <property type="entry name" value="Hemerythrin"/>
    <property type="match status" value="1"/>
</dbReference>
<dbReference type="Proteomes" id="UP000318199">
    <property type="component" value="Unassembled WGS sequence"/>
</dbReference>
<accession>A0A562ZJC8</accession>
<organism evidence="2 3">
    <name type="scientific">Caenimonas sedimenti</name>
    <dbReference type="NCBI Taxonomy" id="2596921"/>
    <lineage>
        <taxon>Bacteria</taxon>
        <taxon>Pseudomonadati</taxon>
        <taxon>Pseudomonadota</taxon>
        <taxon>Betaproteobacteria</taxon>
        <taxon>Burkholderiales</taxon>
        <taxon>Comamonadaceae</taxon>
        <taxon>Caenimonas</taxon>
    </lineage>
</organism>
<evidence type="ECO:0000313" key="2">
    <source>
        <dbReference type="EMBL" id="TWO68425.1"/>
    </source>
</evidence>
<keyword evidence="3" id="KW-1185">Reference proteome</keyword>
<evidence type="ECO:0000313" key="3">
    <source>
        <dbReference type="Proteomes" id="UP000318199"/>
    </source>
</evidence>